<dbReference type="PANTHER" id="PTHR43776">
    <property type="entry name" value="TRANSPORT ATP-BINDING PROTEIN"/>
    <property type="match status" value="1"/>
</dbReference>
<dbReference type="Gene3D" id="3.40.50.300">
    <property type="entry name" value="P-loop containing nucleotide triphosphate hydrolases"/>
    <property type="match status" value="2"/>
</dbReference>
<dbReference type="AlphaFoldDB" id="A0A840F193"/>
<dbReference type="SMART" id="SM00382">
    <property type="entry name" value="AAA"/>
    <property type="match status" value="2"/>
</dbReference>
<name>A0A840F193_9ACTN</name>
<keyword evidence="7" id="KW-1185">Reference proteome</keyword>
<comment type="similarity">
    <text evidence="1">Belongs to the ABC transporter superfamily.</text>
</comment>
<dbReference type="InterPro" id="IPR003593">
    <property type="entry name" value="AAA+_ATPase"/>
</dbReference>
<dbReference type="EMBL" id="JACIFP010000001">
    <property type="protein sequence ID" value="MBB4136288.1"/>
    <property type="molecule type" value="Genomic_DNA"/>
</dbReference>
<organism evidence="6 7">
    <name type="scientific">Gordonia humi</name>
    <dbReference type="NCBI Taxonomy" id="686429"/>
    <lineage>
        <taxon>Bacteria</taxon>
        <taxon>Bacillati</taxon>
        <taxon>Actinomycetota</taxon>
        <taxon>Actinomycetes</taxon>
        <taxon>Mycobacteriales</taxon>
        <taxon>Gordoniaceae</taxon>
        <taxon>Gordonia</taxon>
    </lineage>
</organism>
<dbReference type="InterPro" id="IPR003439">
    <property type="entry name" value="ABC_transporter-like_ATP-bd"/>
</dbReference>
<evidence type="ECO:0000256" key="2">
    <source>
        <dbReference type="ARBA" id="ARBA00022448"/>
    </source>
</evidence>
<keyword evidence="2" id="KW-0813">Transport</keyword>
<dbReference type="SUPFAM" id="SSF52540">
    <property type="entry name" value="P-loop containing nucleoside triphosphate hydrolases"/>
    <property type="match status" value="2"/>
</dbReference>
<dbReference type="RefSeq" id="WP_183371250.1">
    <property type="nucleotide sequence ID" value="NZ_BAABHL010000016.1"/>
</dbReference>
<dbReference type="Pfam" id="PF00005">
    <property type="entry name" value="ABC_tran"/>
    <property type="match status" value="2"/>
</dbReference>
<comment type="caution">
    <text evidence="6">The sequence shown here is derived from an EMBL/GenBank/DDBJ whole genome shotgun (WGS) entry which is preliminary data.</text>
</comment>
<keyword evidence="4 6" id="KW-0067">ATP-binding</keyword>
<dbReference type="GO" id="GO:0005524">
    <property type="term" value="F:ATP binding"/>
    <property type="evidence" value="ECO:0007669"/>
    <property type="project" value="UniProtKB-KW"/>
</dbReference>
<dbReference type="GO" id="GO:0016887">
    <property type="term" value="F:ATP hydrolysis activity"/>
    <property type="evidence" value="ECO:0007669"/>
    <property type="project" value="InterPro"/>
</dbReference>
<feature type="domain" description="ABC transporter" evidence="5">
    <location>
        <begin position="260"/>
        <end position="472"/>
    </location>
</feature>
<dbReference type="PANTHER" id="PTHR43776:SF7">
    <property type="entry name" value="D,D-DIPEPTIDE TRANSPORT ATP-BINDING PROTEIN DDPF-RELATED"/>
    <property type="match status" value="1"/>
</dbReference>
<evidence type="ECO:0000313" key="7">
    <source>
        <dbReference type="Proteomes" id="UP000551501"/>
    </source>
</evidence>
<dbReference type="PROSITE" id="PS50893">
    <property type="entry name" value="ABC_TRANSPORTER_2"/>
    <property type="match status" value="2"/>
</dbReference>
<feature type="domain" description="ABC transporter" evidence="5">
    <location>
        <begin position="9"/>
        <end position="251"/>
    </location>
</feature>
<dbReference type="PROSITE" id="PS00211">
    <property type="entry name" value="ABC_TRANSPORTER_1"/>
    <property type="match status" value="2"/>
</dbReference>
<dbReference type="InterPro" id="IPR017871">
    <property type="entry name" value="ABC_transporter-like_CS"/>
</dbReference>
<protein>
    <submittedName>
        <fullName evidence="6">Peptide/nickel transport system ATP-binding protein</fullName>
    </submittedName>
</protein>
<dbReference type="GO" id="GO:0055085">
    <property type="term" value="P:transmembrane transport"/>
    <property type="evidence" value="ECO:0007669"/>
    <property type="project" value="UniProtKB-ARBA"/>
</dbReference>
<dbReference type="Proteomes" id="UP000551501">
    <property type="component" value="Unassembled WGS sequence"/>
</dbReference>
<evidence type="ECO:0000256" key="1">
    <source>
        <dbReference type="ARBA" id="ARBA00005417"/>
    </source>
</evidence>
<evidence type="ECO:0000256" key="4">
    <source>
        <dbReference type="ARBA" id="ARBA00022840"/>
    </source>
</evidence>
<sequence length="474" mass="49742">MNPAAMNALDITGLMVTGPGGHRILDDVDLRITAGGVTAVTGPSGSGKTTLALAAVGHVRPGLAISAGRIRTAGSDVVVDGTRSSESAVRRLRRDHVTYVGQDPGTALTPSMRVGELISELARDDHDPRTLLQTVGLPTDEEFLSRRPRHLSGGQRRRVALVRALAAGGGLVMLDEPTAGLDAATARDVADLISRLVAATGKTAIVITHDLPIAYRISDRIVEMADGRIVADGPPPAAPVPRGSTTAIRGEHVSVGDARLTVDGLRLTYPGRRDPICSAASLRIAAGEAVGLSGDSGTGKSTLARALVGLHPPDAGRIVLDGTELADRVRRRTRAQARAVCLIPQDPASTLNPAVSVGTSIARFLPRTSAGRRRDRVRDLLADVGLDPDLARRRPGRLSGGQRQRVAIARALAADPRLLICDEVTASLDPASTDRIIELLTRLRIDHGVSSLIVAHDAHVLDALCSRTVQMSDL</sequence>
<proteinExistence type="inferred from homology"/>
<dbReference type="InterPro" id="IPR050319">
    <property type="entry name" value="ABC_transp_ATP-bind"/>
</dbReference>
<evidence type="ECO:0000313" key="6">
    <source>
        <dbReference type="EMBL" id="MBB4136288.1"/>
    </source>
</evidence>
<accession>A0A840F193</accession>
<gene>
    <name evidence="6" type="ORF">BKA16_002840</name>
</gene>
<reference evidence="6 7" key="1">
    <citation type="submission" date="2020-08" db="EMBL/GenBank/DDBJ databases">
        <title>Sequencing the genomes of 1000 actinobacteria strains.</title>
        <authorList>
            <person name="Klenk H.-P."/>
        </authorList>
    </citation>
    <scope>NUCLEOTIDE SEQUENCE [LARGE SCALE GENOMIC DNA]</scope>
    <source>
        <strain evidence="6 7">DSM 45298</strain>
    </source>
</reference>
<evidence type="ECO:0000256" key="3">
    <source>
        <dbReference type="ARBA" id="ARBA00022741"/>
    </source>
</evidence>
<keyword evidence="3" id="KW-0547">Nucleotide-binding</keyword>
<evidence type="ECO:0000259" key="5">
    <source>
        <dbReference type="PROSITE" id="PS50893"/>
    </source>
</evidence>
<dbReference type="InterPro" id="IPR027417">
    <property type="entry name" value="P-loop_NTPase"/>
</dbReference>